<accession>A0A1X2HSU0</accession>
<evidence type="ECO:0000313" key="11">
    <source>
        <dbReference type="Proteomes" id="UP000242180"/>
    </source>
</evidence>
<dbReference type="PRINTS" id="PR00380">
    <property type="entry name" value="KINESINHEAVY"/>
</dbReference>
<feature type="coiled-coil region" evidence="7">
    <location>
        <begin position="280"/>
        <end position="334"/>
    </location>
</feature>
<keyword evidence="3" id="KW-0547">Nucleotide-binding</keyword>
<evidence type="ECO:0000259" key="9">
    <source>
        <dbReference type="PROSITE" id="PS50067"/>
    </source>
</evidence>
<dbReference type="Proteomes" id="UP000242180">
    <property type="component" value="Unassembled WGS sequence"/>
</dbReference>
<dbReference type="GO" id="GO:0007052">
    <property type="term" value="P:mitotic spindle organization"/>
    <property type="evidence" value="ECO:0007669"/>
    <property type="project" value="TreeGrafter"/>
</dbReference>
<dbReference type="EMBL" id="MCGN01000001">
    <property type="protein sequence ID" value="ORZ02675.1"/>
    <property type="molecule type" value="Genomic_DNA"/>
</dbReference>
<dbReference type="InterPro" id="IPR036961">
    <property type="entry name" value="Kinesin_motor_dom_sf"/>
</dbReference>
<evidence type="ECO:0000256" key="1">
    <source>
        <dbReference type="ARBA" id="ARBA00004496"/>
    </source>
</evidence>
<dbReference type="InterPro" id="IPR001752">
    <property type="entry name" value="Kinesin_motor_dom"/>
</dbReference>
<feature type="compositionally biased region" description="Polar residues" evidence="8">
    <location>
        <begin position="1351"/>
        <end position="1363"/>
    </location>
</feature>
<keyword evidence="11" id="KW-1185">Reference proteome</keyword>
<keyword evidence="5 7" id="KW-0175">Coiled coil</keyword>
<evidence type="ECO:0000256" key="5">
    <source>
        <dbReference type="ARBA" id="ARBA00023054"/>
    </source>
</evidence>
<feature type="coiled-coil region" evidence="7">
    <location>
        <begin position="394"/>
        <end position="421"/>
    </location>
</feature>
<keyword evidence="2" id="KW-0963">Cytoplasm</keyword>
<gene>
    <name evidence="10" type="ORF">BCR43DRAFT_19122</name>
</gene>
<dbReference type="InterPro" id="IPR027417">
    <property type="entry name" value="P-loop_NTPase"/>
</dbReference>
<dbReference type="GO" id="GO:0051231">
    <property type="term" value="P:spindle elongation"/>
    <property type="evidence" value="ECO:0007669"/>
    <property type="project" value="TreeGrafter"/>
</dbReference>
<feature type="region of interest" description="Disordered" evidence="8">
    <location>
        <begin position="1186"/>
        <end position="1214"/>
    </location>
</feature>
<protein>
    <recommendedName>
        <fullName evidence="9">Kinesin motor domain-containing protein</fullName>
    </recommendedName>
</protein>
<dbReference type="STRING" id="13706.A0A1X2HSU0"/>
<comment type="caution">
    <text evidence="10">The sequence shown here is derived from an EMBL/GenBank/DDBJ whole genome shotgun (WGS) entry which is preliminary data.</text>
</comment>
<evidence type="ECO:0000256" key="8">
    <source>
        <dbReference type="SAM" id="MobiDB-lite"/>
    </source>
</evidence>
<keyword evidence="4" id="KW-0067">ATP-binding</keyword>
<dbReference type="GO" id="GO:0005524">
    <property type="term" value="F:ATP binding"/>
    <property type="evidence" value="ECO:0007669"/>
    <property type="project" value="UniProtKB-KW"/>
</dbReference>
<feature type="region of interest" description="Disordered" evidence="8">
    <location>
        <begin position="1262"/>
        <end position="1314"/>
    </location>
</feature>
<dbReference type="GO" id="GO:0008017">
    <property type="term" value="F:microtubule binding"/>
    <property type="evidence" value="ECO:0007669"/>
    <property type="project" value="InterPro"/>
</dbReference>
<evidence type="ECO:0000256" key="2">
    <source>
        <dbReference type="ARBA" id="ARBA00022490"/>
    </source>
</evidence>
<feature type="compositionally biased region" description="Low complexity" evidence="8">
    <location>
        <begin position="1364"/>
        <end position="1386"/>
    </location>
</feature>
<dbReference type="GO" id="GO:0003777">
    <property type="term" value="F:microtubule motor activity"/>
    <property type="evidence" value="ECO:0007669"/>
    <property type="project" value="InterPro"/>
</dbReference>
<feature type="compositionally biased region" description="Polar residues" evidence="8">
    <location>
        <begin position="436"/>
        <end position="453"/>
    </location>
</feature>
<feature type="region of interest" description="Disordered" evidence="8">
    <location>
        <begin position="732"/>
        <end position="751"/>
    </location>
</feature>
<reference evidence="10 11" key="1">
    <citation type="submission" date="2016-07" db="EMBL/GenBank/DDBJ databases">
        <title>Pervasive Adenine N6-methylation of Active Genes in Fungi.</title>
        <authorList>
            <consortium name="DOE Joint Genome Institute"/>
            <person name="Mondo S.J."/>
            <person name="Dannebaum R.O."/>
            <person name="Kuo R.C."/>
            <person name="Labutti K."/>
            <person name="Haridas S."/>
            <person name="Kuo A."/>
            <person name="Salamov A."/>
            <person name="Ahrendt S.R."/>
            <person name="Lipzen A."/>
            <person name="Sullivan W."/>
            <person name="Andreopoulos W.B."/>
            <person name="Clum A."/>
            <person name="Lindquist E."/>
            <person name="Daum C."/>
            <person name="Ramamoorthy G.K."/>
            <person name="Gryganskyi A."/>
            <person name="Culley D."/>
            <person name="Magnuson J.K."/>
            <person name="James T.Y."/>
            <person name="O'Malley M.A."/>
            <person name="Stajich J.E."/>
            <person name="Spatafora J.W."/>
            <person name="Visel A."/>
            <person name="Grigoriev I.V."/>
        </authorList>
    </citation>
    <scope>NUCLEOTIDE SEQUENCE [LARGE SCALE GENOMIC DNA]</scope>
    <source>
        <strain evidence="10 11">NRRL 2496</strain>
    </source>
</reference>
<feature type="compositionally biased region" description="Low complexity" evidence="8">
    <location>
        <begin position="1186"/>
        <end position="1202"/>
    </location>
</feature>
<feature type="region of interest" description="Disordered" evidence="8">
    <location>
        <begin position="436"/>
        <end position="488"/>
    </location>
</feature>
<dbReference type="GO" id="GO:0005875">
    <property type="term" value="C:microtubule associated complex"/>
    <property type="evidence" value="ECO:0007669"/>
    <property type="project" value="TreeGrafter"/>
</dbReference>
<dbReference type="PROSITE" id="PS50067">
    <property type="entry name" value="KINESIN_MOTOR_2"/>
    <property type="match status" value="1"/>
</dbReference>
<dbReference type="GO" id="GO:0007018">
    <property type="term" value="P:microtubule-based movement"/>
    <property type="evidence" value="ECO:0007669"/>
    <property type="project" value="InterPro"/>
</dbReference>
<dbReference type="OrthoDB" id="3176171at2759"/>
<comment type="caution">
    <text evidence="6">Lacks conserved residue(s) required for the propagation of feature annotation.</text>
</comment>
<dbReference type="Pfam" id="PF00225">
    <property type="entry name" value="Kinesin"/>
    <property type="match status" value="1"/>
</dbReference>
<dbReference type="Pfam" id="PF25764">
    <property type="entry name" value="KIF21A_4th"/>
    <property type="match status" value="1"/>
</dbReference>
<evidence type="ECO:0000256" key="6">
    <source>
        <dbReference type="PROSITE-ProRule" id="PRU00283"/>
    </source>
</evidence>
<dbReference type="InterPro" id="IPR027640">
    <property type="entry name" value="Kinesin-like_fam"/>
</dbReference>
<feature type="coiled-coil region" evidence="7">
    <location>
        <begin position="970"/>
        <end position="1016"/>
    </location>
</feature>
<evidence type="ECO:0000256" key="3">
    <source>
        <dbReference type="ARBA" id="ARBA00022741"/>
    </source>
</evidence>
<dbReference type="PANTHER" id="PTHR47969:SF15">
    <property type="entry name" value="CHROMOSOME-ASSOCIATED KINESIN KIF4A-RELATED"/>
    <property type="match status" value="1"/>
</dbReference>
<feature type="region of interest" description="Disordered" evidence="8">
    <location>
        <begin position="1349"/>
        <end position="1403"/>
    </location>
</feature>
<dbReference type="InParanoid" id="A0A1X2HSU0"/>
<name>A0A1X2HSU0_SYNRA</name>
<evidence type="ECO:0000313" key="10">
    <source>
        <dbReference type="EMBL" id="ORZ02675.1"/>
    </source>
</evidence>
<proteinExistence type="inferred from homology"/>
<dbReference type="InterPro" id="IPR019821">
    <property type="entry name" value="Kinesin_motor_CS"/>
</dbReference>
<dbReference type="GO" id="GO:0005737">
    <property type="term" value="C:cytoplasm"/>
    <property type="evidence" value="ECO:0007669"/>
    <property type="project" value="UniProtKB-SubCell"/>
</dbReference>
<dbReference type="SUPFAM" id="SSF52540">
    <property type="entry name" value="P-loop containing nucleoside triphosphate hydrolases"/>
    <property type="match status" value="1"/>
</dbReference>
<feature type="compositionally biased region" description="Basic residues" evidence="8">
    <location>
        <begin position="456"/>
        <end position="465"/>
    </location>
</feature>
<comment type="subcellular location">
    <subcellularLocation>
        <location evidence="1">Cytoplasm</location>
    </subcellularLocation>
</comment>
<organism evidence="10 11">
    <name type="scientific">Syncephalastrum racemosum</name>
    <name type="common">Filamentous fungus</name>
    <dbReference type="NCBI Taxonomy" id="13706"/>
    <lineage>
        <taxon>Eukaryota</taxon>
        <taxon>Fungi</taxon>
        <taxon>Fungi incertae sedis</taxon>
        <taxon>Mucoromycota</taxon>
        <taxon>Mucoromycotina</taxon>
        <taxon>Mucoromycetes</taxon>
        <taxon>Mucorales</taxon>
        <taxon>Syncephalastraceae</taxon>
        <taxon>Syncephalastrum</taxon>
    </lineage>
</organism>
<dbReference type="SMART" id="SM00129">
    <property type="entry name" value="KISc"/>
    <property type="match status" value="1"/>
</dbReference>
<evidence type="ECO:0000256" key="4">
    <source>
        <dbReference type="ARBA" id="ARBA00022840"/>
    </source>
</evidence>
<dbReference type="PROSITE" id="PS00411">
    <property type="entry name" value="KINESIN_MOTOR_1"/>
    <property type="match status" value="1"/>
</dbReference>
<feature type="coiled-coil region" evidence="7">
    <location>
        <begin position="799"/>
        <end position="872"/>
    </location>
</feature>
<comment type="similarity">
    <text evidence="6">Belongs to the TRAFAC class myosin-kinesin ATPase superfamily. Kinesin family.</text>
</comment>
<feature type="domain" description="Kinesin motor" evidence="9">
    <location>
        <begin position="1"/>
        <end position="263"/>
    </location>
</feature>
<feature type="compositionally biased region" description="Polar residues" evidence="8">
    <location>
        <begin position="1283"/>
        <end position="1294"/>
    </location>
</feature>
<evidence type="ECO:0000256" key="7">
    <source>
        <dbReference type="SAM" id="Coils"/>
    </source>
</evidence>
<dbReference type="Gene3D" id="3.40.850.10">
    <property type="entry name" value="Kinesin motor domain"/>
    <property type="match status" value="1"/>
</dbReference>
<dbReference type="PANTHER" id="PTHR47969">
    <property type="entry name" value="CHROMOSOME-ASSOCIATED KINESIN KIF4A-RELATED"/>
    <property type="match status" value="1"/>
</dbReference>
<sequence length="1516" mass="170893">MGTAIDANMESEDHQGIIPRFIDDLYARLAKKKASNENYGYEVYVSFLELYNEDLVDLLNMQQFGHQRRRTGSNNGTAIPTCDISIREDIQGNIYWNGVREEPCADPNELLGFLAKGSLCRTTGSTDMNSVSSRSHAIFSVILKQQVPDEDETSTKTIVSKFHFVDLAGSERLKRTKAQGDRAREGIAINSGLLALGNVISALGDESRKCPHVPYRDSKLTRLLQDSLGGNSQTLMMACVSPSDSNFRETLSTLKYANRARNIKNRVSINQEFAGSSVEVNQLRSQVAKLKMELNTLRRSGGGSGIMTTNPAEVEGLRQEINRLRARVQEASDELCAATAERDTLLMERDMRDMPNGDLPQLLDELMMKHNTESGEAAQQPPCVPSTARTLPMIAHYQKTISDLRNELADTKERLAFVESTRAPMMQALAMASHTTPNASFTTASRPTKQLSSTTTRRRNRRKARNGSTTTRGQVAFRSSRASKVPNKRRAAVTVAAVRAAAKDSYVTQQQPAPRPPIPVIESDNQDIEQWLQDTVGSVNFSESTDIRTAEVRDSIEKARAEIEKGLKVLEEIKPREHEYHQQQHQERVPAPPIPPASRGADYICDIMADDELLQTLQAKENAFIFSELEHEMLDDEFAAHKEDSSDDNRMHSRQSSMGALSSCDELELAALCETNPQLARMIEQVQSDIHVKEELVTQLERCESEYIQLRKKYKLKLDALTQEIIAVKRERDHAARRSAASTQHNKHDQREKQQLLEMRNAYEAKTKSLFAQLTDLRHKYSQTTSAIQSSRNQNESILRALRVNVESLKLEKRRMLKRMKEEAERVKEKMTAHEREIHQLRRRQARDTETKRRLERENKNVQMMLQKRTDEVVLTNEKLKKLIQVLKKAVREGGVLNEKQLARCADLVNISSALVSSGQRLKLRNSASANSKAQGRKRIPYDIRAARKKQLLDRALYQFIQGKQAIAEMQQLIAKRSELSQKKAELLGERSTLFADRTEGELAQLDQAVQQYMDERLEFLTAEISYINARIHALQNDAAHEIMQEDEEDDDEVVDMSQAQSCAPRTPKHVTFADEVMGYTPKEDEWLDMDALEERYSLPANADPDTAHDMVVRLLRSVAHDESGKIIEALVDDITALRMAEYSRDVQLQELEKNVNYLQRTLIVMKDKAIETSIESEKRIKRLQQQINNQQNSRRSSLSGSTCHWQSSSEDMRDDDSAIDLRVEEHYHQFGTIFDKIYQDGISGYQHNVSRAQSPDLHVSDRVDSIGSRTPPVGPSPILRPASTTGSASSNDRNAPMKPSASPLASRRDSMSSPEKFLQELMHAGGLIQPQSPRMKAADFVRYQADRESSTTSSIHSNQLRRSSIQSDKSWSSQGSSGSLRVPQQAMPPQPTAPQPQQHSAKHDLIMSRLANRRRAHSFQQQPQPLSKAALAARERRRYSLRELSVGGNSYTASQPSPLQQQFAIPVSPPLRPASVTSSYDECQRSGTPHNVFDRLASGHTKASQAKRTGTPVHF</sequence>
<dbReference type="Gene3D" id="1.20.5.1700">
    <property type="match status" value="1"/>
</dbReference>
<dbReference type="OMA" id="APMMQAL"/>